<accession>A0ACC6U7V5</accession>
<dbReference type="EMBL" id="JBFRCH010000023">
    <property type="protein sequence ID" value="MEX3935778.1"/>
    <property type="molecule type" value="Genomic_DNA"/>
</dbReference>
<dbReference type="Proteomes" id="UP001558850">
    <property type="component" value="Unassembled WGS sequence"/>
</dbReference>
<evidence type="ECO:0000313" key="1">
    <source>
        <dbReference type="EMBL" id="MEX3935778.1"/>
    </source>
</evidence>
<organism evidence="1 2">
    <name type="scientific">Paraburkholderia phymatum</name>
    <dbReference type="NCBI Taxonomy" id="148447"/>
    <lineage>
        <taxon>Bacteria</taxon>
        <taxon>Pseudomonadati</taxon>
        <taxon>Pseudomonadota</taxon>
        <taxon>Betaproteobacteria</taxon>
        <taxon>Burkholderiales</taxon>
        <taxon>Burkholderiaceae</taxon>
        <taxon>Paraburkholderia</taxon>
    </lineage>
</organism>
<comment type="caution">
    <text evidence="1">The sequence shown here is derived from an EMBL/GenBank/DDBJ whole genome shotgun (WGS) entry which is preliminary data.</text>
</comment>
<gene>
    <name evidence="1" type="ORF">AB4Y32_28920</name>
</gene>
<keyword evidence="2" id="KW-1185">Reference proteome</keyword>
<sequence>MDDKEFSPGVISNRRTAIAVHRRLCDEKAPMLKLGRFYCSMLDRGIWDSQKVMSTELGVSRFKLSRTIAAARLPEEVVALFSGRTLAFRNVSSLHVLVAQFGEAEVIKRASTIPSGTPLDDIFAILTTGKKAPRQGVRVSIAAGAKYLRVDVPNMALVAPRVNELEELLNAMLGSAVRFRG</sequence>
<name>A0ACC6U7V5_9BURK</name>
<protein>
    <submittedName>
        <fullName evidence="1">Uncharacterized protein</fullName>
    </submittedName>
</protein>
<proteinExistence type="predicted"/>
<evidence type="ECO:0000313" key="2">
    <source>
        <dbReference type="Proteomes" id="UP001558850"/>
    </source>
</evidence>
<reference evidence="1" key="1">
    <citation type="submission" date="2024-07" db="EMBL/GenBank/DDBJ databases">
        <title>A survey of Mimosa microsymbionts across Brazilian biomes reveals a high diversity of Paraburkholderia nodulating endemic species, but also that Cupriavidus is common as a symbiont of widespread species.</title>
        <authorList>
            <person name="Rouws L."/>
            <person name="Barauna A."/>
            <person name="Beukes C."/>
            <person name="Rouws J.R.C."/>
            <person name="De Faria S.M."/>
            <person name="Gross E."/>
            <person name="Bueno Dos Reis Junior F."/>
            <person name="Simon M.F."/>
            <person name="Maluk M."/>
            <person name="Odee D.W."/>
            <person name="Kenicer G."/>
            <person name="Young J.P.W."/>
            <person name="Reis V.M."/>
            <person name="Zilli J."/>
            <person name="James E.K."/>
        </authorList>
    </citation>
    <scope>NUCLEOTIDE SEQUENCE</scope>
    <source>
        <strain evidence="1">EG181B</strain>
    </source>
</reference>